<evidence type="ECO:0000313" key="1">
    <source>
        <dbReference type="EMBL" id="SEM41436.1"/>
    </source>
</evidence>
<sequence length="73" mass="8136">METLKFKTSLDTTSALKVIDPLLKGIEGLKKWTVDFDSIYNLLIVEGVGLCASEIVHCLQFAGFKVVRLYEEG</sequence>
<organism evidence="1 2">
    <name type="scientific">Olivibacter domesticus</name>
    <name type="common">Pseudosphingobacterium domesticum</name>
    <dbReference type="NCBI Taxonomy" id="407022"/>
    <lineage>
        <taxon>Bacteria</taxon>
        <taxon>Pseudomonadati</taxon>
        <taxon>Bacteroidota</taxon>
        <taxon>Sphingobacteriia</taxon>
        <taxon>Sphingobacteriales</taxon>
        <taxon>Sphingobacteriaceae</taxon>
        <taxon>Olivibacter</taxon>
    </lineage>
</organism>
<dbReference type="RefSeq" id="WP_093331410.1">
    <property type="nucleotide sequence ID" value="NZ_FOAF01000012.1"/>
</dbReference>
<dbReference type="Proteomes" id="UP000199421">
    <property type="component" value="Unassembled WGS sequence"/>
</dbReference>
<evidence type="ECO:0000313" key="2">
    <source>
        <dbReference type="Proteomes" id="UP000199421"/>
    </source>
</evidence>
<reference evidence="2" key="1">
    <citation type="submission" date="2016-10" db="EMBL/GenBank/DDBJ databases">
        <authorList>
            <person name="Varghese N."/>
            <person name="Submissions S."/>
        </authorList>
    </citation>
    <scope>NUCLEOTIDE SEQUENCE [LARGE SCALE GENOMIC DNA]</scope>
    <source>
        <strain evidence="2">DSM 18733</strain>
    </source>
</reference>
<dbReference type="STRING" id="407022.SAMN05661044_05118"/>
<evidence type="ECO:0008006" key="3">
    <source>
        <dbReference type="Google" id="ProtNLM"/>
    </source>
</evidence>
<accession>A0A1H7Y5D9</accession>
<dbReference type="OrthoDB" id="677920at2"/>
<keyword evidence="2" id="KW-1185">Reference proteome</keyword>
<protein>
    <recommendedName>
        <fullName evidence="3">HMA domain-containing protein</fullName>
    </recommendedName>
</protein>
<name>A0A1H7Y5D9_OLID1</name>
<dbReference type="AlphaFoldDB" id="A0A1H7Y5D9"/>
<proteinExistence type="predicted"/>
<dbReference type="EMBL" id="FOAF01000012">
    <property type="protein sequence ID" value="SEM41436.1"/>
    <property type="molecule type" value="Genomic_DNA"/>
</dbReference>
<gene>
    <name evidence="1" type="ORF">SAMN05661044_05118</name>
</gene>